<dbReference type="EMBL" id="VSRR010003863">
    <property type="protein sequence ID" value="MPC37716.1"/>
    <property type="molecule type" value="Genomic_DNA"/>
</dbReference>
<evidence type="ECO:0000313" key="2">
    <source>
        <dbReference type="Proteomes" id="UP000324222"/>
    </source>
</evidence>
<comment type="caution">
    <text evidence="1">The sequence shown here is derived from an EMBL/GenBank/DDBJ whole genome shotgun (WGS) entry which is preliminary data.</text>
</comment>
<sequence>MILSSTPHILNQSLIQVLHIMYTYIIIPPSLTQIYLKVLQPYIHQSSPPFLICHFHFILTLHLALRNQHIVSKATPPPSVSCILRPFPIMTYSHPSIRMSSLSFFSSLSAVICLSSSSSRLHAAHLPCPHPLSQLVSHLLVSILVEMDAVSAEEPVLVQDPNLLLYILDLGTSHYDALHPKQVTPAPNSSGPSHSGP</sequence>
<reference evidence="1 2" key="1">
    <citation type="submission" date="2019-05" db="EMBL/GenBank/DDBJ databases">
        <title>Another draft genome of Portunus trituberculatus and its Hox gene families provides insights of decapod evolution.</title>
        <authorList>
            <person name="Jeong J.-H."/>
            <person name="Song I."/>
            <person name="Kim S."/>
            <person name="Choi T."/>
            <person name="Kim D."/>
            <person name="Ryu S."/>
            <person name="Kim W."/>
        </authorList>
    </citation>
    <scope>NUCLEOTIDE SEQUENCE [LARGE SCALE GENOMIC DNA]</scope>
    <source>
        <tissue evidence="1">Muscle</tissue>
    </source>
</reference>
<protein>
    <submittedName>
        <fullName evidence="1">Uncharacterized protein</fullName>
    </submittedName>
</protein>
<accession>A0A5B7EX07</accession>
<name>A0A5B7EX07_PORTR</name>
<gene>
    <name evidence="1" type="ORF">E2C01_031206</name>
</gene>
<organism evidence="1 2">
    <name type="scientific">Portunus trituberculatus</name>
    <name type="common">Swimming crab</name>
    <name type="synonym">Neptunus trituberculatus</name>
    <dbReference type="NCBI Taxonomy" id="210409"/>
    <lineage>
        <taxon>Eukaryota</taxon>
        <taxon>Metazoa</taxon>
        <taxon>Ecdysozoa</taxon>
        <taxon>Arthropoda</taxon>
        <taxon>Crustacea</taxon>
        <taxon>Multicrustacea</taxon>
        <taxon>Malacostraca</taxon>
        <taxon>Eumalacostraca</taxon>
        <taxon>Eucarida</taxon>
        <taxon>Decapoda</taxon>
        <taxon>Pleocyemata</taxon>
        <taxon>Brachyura</taxon>
        <taxon>Eubrachyura</taxon>
        <taxon>Portunoidea</taxon>
        <taxon>Portunidae</taxon>
        <taxon>Portuninae</taxon>
        <taxon>Portunus</taxon>
    </lineage>
</organism>
<evidence type="ECO:0000313" key="1">
    <source>
        <dbReference type="EMBL" id="MPC37716.1"/>
    </source>
</evidence>
<keyword evidence="2" id="KW-1185">Reference proteome</keyword>
<proteinExistence type="predicted"/>
<dbReference type="Proteomes" id="UP000324222">
    <property type="component" value="Unassembled WGS sequence"/>
</dbReference>
<dbReference type="AlphaFoldDB" id="A0A5B7EX07"/>